<sequence length="44" mass="5098">MNTSPVQIVGSIVPDPFLDFLDRPYKILSKTLIFYLIFILLKNN</sequence>
<name>A0A6C0AF51_9ZZZZ</name>
<evidence type="ECO:0000313" key="1">
    <source>
        <dbReference type="EMBL" id="QHS78389.1"/>
    </source>
</evidence>
<organism evidence="1">
    <name type="scientific">viral metagenome</name>
    <dbReference type="NCBI Taxonomy" id="1070528"/>
    <lineage>
        <taxon>unclassified sequences</taxon>
        <taxon>metagenomes</taxon>
        <taxon>organismal metagenomes</taxon>
    </lineage>
</organism>
<proteinExistence type="predicted"/>
<accession>A0A6C0AF51</accession>
<dbReference type="EMBL" id="MN740596">
    <property type="protein sequence ID" value="QHS78389.1"/>
    <property type="molecule type" value="Genomic_DNA"/>
</dbReference>
<protein>
    <submittedName>
        <fullName evidence="1">Uncharacterized protein</fullName>
    </submittedName>
</protein>
<dbReference type="AlphaFoldDB" id="A0A6C0AF51"/>
<reference evidence="1" key="1">
    <citation type="journal article" date="2020" name="Nature">
        <title>Giant virus diversity and host interactions through global metagenomics.</title>
        <authorList>
            <person name="Schulz F."/>
            <person name="Roux S."/>
            <person name="Paez-Espino D."/>
            <person name="Jungbluth S."/>
            <person name="Walsh D.A."/>
            <person name="Denef V.J."/>
            <person name="McMahon K.D."/>
            <person name="Konstantinidis K.T."/>
            <person name="Eloe-Fadrosh E.A."/>
            <person name="Kyrpides N.C."/>
            <person name="Woyke T."/>
        </authorList>
    </citation>
    <scope>NUCLEOTIDE SEQUENCE</scope>
    <source>
        <strain evidence="1">GVMAG-S-1021933-23</strain>
    </source>
</reference>